<gene>
    <name evidence="2" type="ORF">AAFF_G00251150</name>
</gene>
<keyword evidence="3" id="KW-1185">Reference proteome</keyword>
<dbReference type="AlphaFoldDB" id="A0AAD7W372"/>
<dbReference type="EMBL" id="JAINUG010000339">
    <property type="protein sequence ID" value="KAJ8377796.1"/>
    <property type="molecule type" value="Genomic_DNA"/>
</dbReference>
<sequence length="97" mass="10970">MMQGVPRCTHSEDWTESSRKRHCSPQHSLLGRNRLQTIKLRNVLKEGLVKKISMDRILLQEVTSRPGILTGCGKDQELLHWEAETAGVLSGVGLWHV</sequence>
<accession>A0AAD7W372</accession>
<protein>
    <submittedName>
        <fullName evidence="2">Uncharacterized protein</fullName>
    </submittedName>
</protein>
<evidence type="ECO:0000313" key="3">
    <source>
        <dbReference type="Proteomes" id="UP001221898"/>
    </source>
</evidence>
<name>A0AAD7W372_9TELE</name>
<proteinExistence type="predicted"/>
<organism evidence="2 3">
    <name type="scientific">Aldrovandia affinis</name>
    <dbReference type="NCBI Taxonomy" id="143900"/>
    <lineage>
        <taxon>Eukaryota</taxon>
        <taxon>Metazoa</taxon>
        <taxon>Chordata</taxon>
        <taxon>Craniata</taxon>
        <taxon>Vertebrata</taxon>
        <taxon>Euteleostomi</taxon>
        <taxon>Actinopterygii</taxon>
        <taxon>Neopterygii</taxon>
        <taxon>Teleostei</taxon>
        <taxon>Notacanthiformes</taxon>
        <taxon>Halosauridae</taxon>
        <taxon>Aldrovandia</taxon>
    </lineage>
</organism>
<feature type="region of interest" description="Disordered" evidence="1">
    <location>
        <begin position="1"/>
        <end position="20"/>
    </location>
</feature>
<evidence type="ECO:0000256" key="1">
    <source>
        <dbReference type="SAM" id="MobiDB-lite"/>
    </source>
</evidence>
<comment type="caution">
    <text evidence="2">The sequence shown here is derived from an EMBL/GenBank/DDBJ whole genome shotgun (WGS) entry which is preliminary data.</text>
</comment>
<feature type="compositionally biased region" description="Basic and acidic residues" evidence="1">
    <location>
        <begin position="9"/>
        <end position="18"/>
    </location>
</feature>
<reference evidence="2" key="1">
    <citation type="journal article" date="2023" name="Science">
        <title>Genome structures resolve the early diversification of teleost fishes.</title>
        <authorList>
            <person name="Parey E."/>
            <person name="Louis A."/>
            <person name="Montfort J."/>
            <person name="Bouchez O."/>
            <person name="Roques C."/>
            <person name="Iampietro C."/>
            <person name="Lluch J."/>
            <person name="Castinel A."/>
            <person name="Donnadieu C."/>
            <person name="Desvignes T."/>
            <person name="Floi Bucao C."/>
            <person name="Jouanno E."/>
            <person name="Wen M."/>
            <person name="Mejri S."/>
            <person name="Dirks R."/>
            <person name="Jansen H."/>
            <person name="Henkel C."/>
            <person name="Chen W.J."/>
            <person name="Zahm M."/>
            <person name="Cabau C."/>
            <person name="Klopp C."/>
            <person name="Thompson A.W."/>
            <person name="Robinson-Rechavi M."/>
            <person name="Braasch I."/>
            <person name="Lecointre G."/>
            <person name="Bobe J."/>
            <person name="Postlethwait J.H."/>
            <person name="Berthelot C."/>
            <person name="Roest Crollius H."/>
            <person name="Guiguen Y."/>
        </authorList>
    </citation>
    <scope>NUCLEOTIDE SEQUENCE</scope>
    <source>
        <strain evidence="2">NC1722</strain>
    </source>
</reference>
<evidence type="ECO:0000313" key="2">
    <source>
        <dbReference type="EMBL" id="KAJ8377796.1"/>
    </source>
</evidence>
<dbReference type="Proteomes" id="UP001221898">
    <property type="component" value="Unassembled WGS sequence"/>
</dbReference>